<comment type="similarity">
    <text evidence="1">Belongs to the SurE nucleotidase family.</text>
</comment>
<name>A0A7C4D3Z0_THEPE</name>
<dbReference type="GO" id="GO:0008253">
    <property type="term" value="F:5'-nucleotidase activity"/>
    <property type="evidence" value="ECO:0007669"/>
    <property type="project" value="TreeGrafter"/>
</dbReference>
<dbReference type="GO" id="GO:0008254">
    <property type="term" value="F:3'-nucleotidase activity"/>
    <property type="evidence" value="ECO:0007669"/>
    <property type="project" value="TreeGrafter"/>
</dbReference>
<reference evidence="7" key="1">
    <citation type="journal article" date="2020" name="mSystems">
        <title>Genome- and Community-Level Interaction Insights into Carbon Utilization and Element Cycling Functions of Hydrothermarchaeota in Hydrothermal Sediment.</title>
        <authorList>
            <person name="Zhou Z."/>
            <person name="Liu Y."/>
            <person name="Xu W."/>
            <person name="Pan J."/>
            <person name="Luo Z.H."/>
            <person name="Li M."/>
        </authorList>
    </citation>
    <scope>NUCLEOTIDE SEQUENCE</scope>
    <source>
        <strain evidence="7">SpSt-649</strain>
    </source>
</reference>
<protein>
    <recommendedName>
        <fullName evidence="6">Survival protein SurE-like phosphatase/nucleotidase domain-containing protein</fullName>
    </recommendedName>
</protein>
<dbReference type="PANTHER" id="PTHR30457:SF12">
    <property type="entry name" value="5'_3'-NUCLEOTIDASE SURE"/>
    <property type="match status" value="1"/>
</dbReference>
<evidence type="ECO:0000256" key="1">
    <source>
        <dbReference type="ARBA" id="ARBA00011062"/>
    </source>
</evidence>
<keyword evidence="4" id="KW-0547">Nucleotide-binding</keyword>
<keyword evidence="3" id="KW-0479">Metal-binding</keyword>
<keyword evidence="5" id="KW-0378">Hydrolase</keyword>
<evidence type="ECO:0000259" key="6">
    <source>
        <dbReference type="Pfam" id="PF01975"/>
    </source>
</evidence>
<evidence type="ECO:0000313" key="7">
    <source>
        <dbReference type="EMBL" id="HGM46193.1"/>
    </source>
</evidence>
<dbReference type="InterPro" id="IPR002828">
    <property type="entry name" value="SurE-like_Pase/nucleotidase"/>
</dbReference>
<sequence length="251" mass="27294">MRILITNDDGPSKGLLALVKEGLQRGHEVFVVTTEGQRSASSKSVAFRFKYREDELLGCPAYFIDSTPASAVAFALQNISKSIELVLSGINEGANLGFWDIMSSGTVGAVLEAALHGLRGMAVSLAARTRAEYRTFTEEQFLPAARTAYDIIEQLPASWPSPALNLNVPSFGHRGIQVTFPEAGGGPGRIYRCYSGFCEAEEWDLYRTYRCLTPGSDVCAVQQGFTSLTPLGLLSVGDLEWFSRQLAVGKR</sequence>
<dbReference type="Pfam" id="PF01975">
    <property type="entry name" value="SurE"/>
    <property type="match status" value="1"/>
</dbReference>
<dbReference type="AlphaFoldDB" id="A0A7C4D3Z0"/>
<accession>A0A7C4D3Z0</accession>
<dbReference type="InterPro" id="IPR030048">
    <property type="entry name" value="SurE"/>
</dbReference>
<feature type="domain" description="Survival protein SurE-like phosphatase/nucleotidase" evidence="6">
    <location>
        <begin position="3"/>
        <end position="177"/>
    </location>
</feature>
<dbReference type="GO" id="GO:0000166">
    <property type="term" value="F:nucleotide binding"/>
    <property type="evidence" value="ECO:0007669"/>
    <property type="project" value="UniProtKB-KW"/>
</dbReference>
<dbReference type="EMBL" id="DTBQ01000013">
    <property type="protein sequence ID" value="HGM46193.1"/>
    <property type="molecule type" value="Genomic_DNA"/>
</dbReference>
<keyword evidence="2" id="KW-0963">Cytoplasm</keyword>
<evidence type="ECO:0000256" key="3">
    <source>
        <dbReference type="ARBA" id="ARBA00022723"/>
    </source>
</evidence>
<dbReference type="GO" id="GO:0004309">
    <property type="term" value="F:exopolyphosphatase activity"/>
    <property type="evidence" value="ECO:0007669"/>
    <property type="project" value="TreeGrafter"/>
</dbReference>
<gene>
    <name evidence="7" type="ORF">ENU21_00370</name>
</gene>
<dbReference type="SUPFAM" id="SSF64167">
    <property type="entry name" value="SurE-like"/>
    <property type="match status" value="1"/>
</dbReference>
<organism evidence="7">
    <name type="scientific">Thermofilum pendens</name>
    <dbReference type="NCBI Taxonomy" id="2269"/>
    <lineage>
        <taxon>Archaea</taxon>
        <taxon>Thermoproteota</taxon>
        <taxon>Thermoprotei</taxon>
        <taxon>Thermofilales</taxon>
        <taxon>Thermofilaceae</taxon>
        <taxon>Thermofilum</taxon>
    </lineage>
</organism>
<dbReference type="PANTHER" id="PTHR30457">
    <property type="entry name" value="5'-NUCLEOTIDASE SURE"/>
    <property type="match status" value="1"/>
</dbReference>
<evidence type="ECO:0000256" key="5">
    <source>
        <dbReference type="ARBA" id="ARBA00022801"/>
    </source>
</evidence>
<comment type="caution">
    <text evidence="7">The sequence shown here is derived from an EMBL/GenBank/DDBJ whole genome shotgun (WGS) entry which is preliminary data.</text>
</comment>
<dbReference type="InterPro" id="IPR036523">
    <property type="entry name" value="SurE-like_sf"/>
</dbReference>
<evidence type="ECO:0000256" key="4">
    <source>
        <dbReference type="ARBA" id="ARBA00022741"/>
    </source>
</evidence>
<dbReference type="Gene3D" id="3.40.1210.10">
    <property type="entry name" value="Survival protein SurE-like phosphatase/nucleotidase"/>
    <property type="match status" value="1"/>
</dbReference>
<dbReference type="GO" id="GO:0046872">
    <property type="term" value="F:metal ion binding"/>
    <property type="evidence" value="ECO:0007669"/>
    <property type="project" value="UniProtKB-KW"/>
</dbReference>
<evidence type="ECO:0000256" key="2">
    <source>
        <dbReference type="ARBA" id="ARBA00022490"/>
    </source>
</evidence>
<proteinExistence type="inferred from homology"/>